<dbReference type="GO" id="GO:0009094">
    <property type="term" value="P:L-phenylalanine biosynthetic process"/>
    <property type="evidence" value="ECO:0007669"/>
    <property type="project" value="UniProtKB-KW"/>
</dbReference>
<dbReference type="Gene3D" id="3.40.190.10">
    <property type="entry name" value="Periplasmic binding protein-like II"/>
    <property type="match status" value="2"/>
</dbReference>
<keyword evidence="1" id="KW-0028">Amino-acid biosynthesis</keyword>
<comment type="caution">
    <text evidence="8">The sequence shown here is derived from an EMBL/GenBank/DDBJ whole genome shotgun (WGS) entry which is preliminary data.</text>
</comment>
<evidence type="ECO:0000256" key="3">
    <source>
        <dbReference type="ARBA" id="ARBA00023222"/>
    </source>
</evidence>
<evidence type="ECO:0000256" key="5">
    <source>
        <dbReference type="ARBA" id="ARBA00029440"/>
    </source>
</evidence>
<name>M0BGA6_9EURY</name>
<protein>
    <submittedName>
        <fullName evidence="8">Prephenate dehydratase</fullName>
    </submittedName>
</protein>
<evidence type="ECO:0000313" key="9">
    <source>
        <dbReference type="Proteomes" id="UP000011560"/>
    </source>
</evidence>
<reference evidence="8 9" key="1">
    <citation type="journal article" date="2014" name="PLoS Genet.">
        <title>Phylogenetically driven sequencing of extremely halophilic archaea reveals strategies for static and dynamic osmo-response.</title>
        <authorList>
            <person name="Becker E.A."/>
            <person name="Seitzer P.M."/>
            <person name="Tritt A."/>
            <person name="Larsen D."/>
            <person name="Krusor M."/>
            <person name="Yao A.I."/>
            <person name="Wu D."/>
            <person name="Madern D."/>
            <person name="Eisen J.A."/>
            <person name="Darling A.E."/>
            <person name="Facciotti M.T."/>
        </authorList>
    </citation>
    <scope>NUCLEOTIDE SEQUENCE [LARGE SCALE GENOMIC DNA]</scope>
    <source>
        <strain evidence="8 9">JCM 14624</strain>
    </source>
</reference>
<dbReference type="PATRIC" id="fig|1227490.4.peg.2232"/>
<dbReference type="OrthoDB" id="8755at2157"/>
<dbReference type="STRING" id="1227490.C479_10945"/>
<feature type="domain" description="Prephenate dehydratase" evidence="6">
    <location>
        <begin position="2"/>
        <end position="170"/>
    </location>
</feature>
<dbReference type="PANTHER" id="PTHR21022">
    <property type="entry name" value="PREPHENATE DEHYDRATASE P PROTEIN"/>
    <property type="match status" value="1"/>
</dbReference>
<dbReference type="PROSITE" id="PS00858">
    <property type="entry name" value="PREPHENATE_DEHYDR_2"/>
    <property type="match status" value="1"/>
</dbReference>
<dbReference type="PROSITE" id="PS51671">
    <property type="entry name" value="ACT"/>
    <property type="match status" value="1"/>
</dbReference>
<comment type="pathway">
    <text evidence="5">Amino-acid biosynthesis.</text>
</comment>
<dbReference type="AlphaFoldDB" id="M0BGA6"/>
<dbReference type="PANTHER" id="PTHR21022:SF19">
    <property type="entry name" value="PREPHENATE DEHYDRATASE-RELATED"/>
    <property type="match status" value="1"/>
</dbReference>
<keyword evidence="9" id="KW-1185">Reference proteome</keyword>
<gene>
    <name evidence="8" type="ORF">C479_10945</name>
</gene>
<dbReference type="Pfam" id="PF01842">
    <property type="entry name" value="ACT"/>
    <property type="match status" value="1"/>
</dbReference>
<evidence type="ECO:0000259" key="7">
    <source>
        <dbReference type="PROSITE" id="PS51671"/>
    </source>
</evidence>
<dbReference type="CDD" id="cd04905">
    <property type="entry name" value="ACT_CM-PDT"/>
    <property type="match status" value="1"/>
</dbReference>
<dbReference type="SUPFAM" id="SSF55021">
    <property type="entry name" value="ACT-like"/>
    <property type="match status" value="1"/>
</dbReference>
<dbReference type="EMBL" id="AOIQ01000017">
    <property type="protein sequence ID" value="ELZ09333.1"/>
    <property type="molecule type" value="Genomic_DNA"/>
</dbReference>
<dbReference type="InterPro" id="IPR001086">
    <property type="entry name" value="Preph_deHydtase"/>
</dbReference>
<evidence type="ECO:0000256" key="2">
    <source>
        <dbReference type="ARBA" id="ARBA00023141"/>
    </source>
</evidence>
<dbReference type="InterPro" id="IPR045865">
    <property type="entry name" value="ACT-like_dom_sf"/>
</dbReference>
<dbReference type="SUPFAM" id="SSF53850">
    <property type="entry name" value="Periplasmic binding protein-like II"/>
    <property type="match status" value="1"/>
</dbReference>
<evidence type="ECO:0000256" key="4">
    <source>
        <dbReference type="ARBA" id="ARBA00023239"/>
    </source>
</evidence>
<keyword evidence="4" id="KW-0456">Lyase</keyword>
<accession>M0BGA6</accession>
<dbReference type="InterPro" id="IPR018528">
    <property type="entry name" value="Preph_deHydtase_CS"/>
</dbReference>
<feature type="domain" description="ACT" evidence="7">
    <location>
        <begin position="183"/>
        <end position="260"/>
    </location>
</feature>
<proteinExistence type="predicted"/>
<dbReference type="GO" id="GO:0004664">
    <property type="term" value="F:prephenate dehydratase activity"/>
    <property type="evidence" value="ECO:0007669"/>
    <property type="project" value="InterPro"/>
</dbReference>
<dbReference type="GO" id="GO:0005737">
    <property type="term" value="C:cytoplasm"/>
    <property type="evidence" value="ECO:0007669"/>
    <property type="project" value="TreeGrafter"/>
</dbReference>
<sequence>MHTVTLGPEGTYSHRAARTVSDSVAFRPSVTAIVEAVADGSFDRGVVPIENSIEGSVTETLDALATRDVSIVREVVTPITHALLAQEDDFETVASHSQALAQCRSFLAAEYPDVTRESVASTAAAVELAREDQSVAAIAHPSTAEDDLRVLATEIQDRPSNETRFFVLGPESARSSAGGKTTIVIYPASNHPGLLYQLLGPFEERGVNLTRIESRPSGKQLGDYRFHLDLEGGLYEPRIEAAVEAVEAVLDDGWVRWLGSYDVEHAVE</sequence>
<dbReference type="CDD" id="cd13630">
    <property type="entry name" value="PBP2_PDT_1"/>
    <property type="match status" value="1"/>
</dbReference>
<dbReference type="InterPro" id="IPR002912">
    <property type="entry name" value="ACT_dom"/>
</dbReference>
<dbReference type="Pfam" id="PF00800">
    <property type="entry name" value="PDT"/>
    <property type="match status" value="1"/>
</dbReference>
<keyword evidence="3" id="KW-0584">Phenylalanine biosynthesis</keyword>
<organism evidence="8 9">
    <name type="scientific">Halovivax asiaticus JCM 14624</name>
    <dbReference type="NCBI Taxonomy" id="1227490"/>
    <lineage>
        <taxon>Archaea</taxon>
        <taxon>Methanobacteriati</taxon>
        <taxon>Methanobacteriota</taxon>
        <taxon>Stenosarchaea group</taxon>
        <taxon>Halobacteria</taxon>
        <taxon>Halobacteriales</taxon>
        <taxon>Natrialbaceae</taxon>
        <taxon>Halovivax</taxon>
    </lineage>
</organism>
<dbReference type="Proteomes" id="UP000011560">
    <property type="component" value="Unassembled WGS sequence"/>
</dbReference>
<evidence type="ECO:0000256" key="1">
    <source>
        <dbReference type="ARBA" id="ARBA00022605"/>
    </source>
</evidence>
<keyword evidence="2" id="KW-0057">Aromatic amino acid biosynthesis</keyword>
<evidence type="ECO:0000313" key="8">
    <source>
        <dbReference type="EMBL" id="ELZ09333.1"/>
    </source>
</evidence>
<evidence type="ECO:0000259" key="6">
    <source>
        <dbReference type="PROSITE" id="PS51171"/>
    </source>
</evidence>
<dbReference type="Gene3D" id="3.30.70.260">
    <property type="match status" value="1"/>
</dbReference>
<dbReference type="RefSeq" id="WP_007702195.1">
    <property type="nucleotide sequence ID" value="NZ_AOIQ01000017.1"/>
</dbReference>
<dbReference type="PROSITE" id="PS51171">
    <property type="entry name" value="PREPHENATE_DEHYDR_3"/>
    <property type="match status" value="1"/>
</dbReference>
<dbReference type="NCBIfam" id="NF008865">
    <property type="entry name" value="PRK11898.1"/>
    <property type="match status" value="1"/>
</dbReference>